<dbReference type="GO" id="GO:0003677">
    <property type="term" value="F:DNA binding"/>
    <property type="evidence" value="ECO:0007669"/>
    <property type="project" value="UniProtKB-KW"/>
</dbReference>
<feature type="domain" description="Zn(2)-C6 fungal-type" evidence="7">
    <location>
        <begin position="40"/>
        <end position="72"/>
    </location>
</feature>
<keyword evidence="9" id="KW-1185">Reference proteome</keyword>
<protein>
    <recommendedName>
        <fullName evidence="7">Zn(2)-C6 fungal-type domain-containing protein</fullName>
    </recommendedName>
</protein>
<dbReference type="PROSITE" id="PS00463">
    <property type="entry name" value="ZN2_CY6_FUNGAL_1"/>
    <property type="match status" value="1"/>
</dbReference>
<dbReference type="SUPFAM" id="SSF57701">
    <property type="entry name" value="Zn2/Cys6 DNA-binding domain"/>
    <property type="match status" value="1"/>
</dbReference>
<feature type="region of interest" description="Disordered" evidence="6">
    <location>
        <begin position="1"/>
        <end position="153"/>
    </location>
</feature>
<evidence type="ECO:0000259" key="7">
    <source>
        <dbReference type="PROSITE" id="PS50048"/>
    </source>
</evidence>
<dbReference type="PROSITE" id="PS50048">
    <property type="entry name" value="ZN2_CY6_FUNGAL_2"/>
    <property type="match status" value="1"/>
</dbReference>
<organism evidence="8 9">
    <name type="scientific">Heliocybe sulcata</name>
    <dbReference type="NCBI Taxonomy" id="5364"/>
    <lineage>
        <taxon>Eukaryota</taxon>
        <taxon>Fungi</taxon>
        <taxon>Dikarya</taxon>
        <taxon>Basidiomycota</taxon>
        <taxon>Agaricomycotina</taxon>
        <taxon>Agaricomycetes</taxon>
        <taxon>Gloeophyllales</taxon>
        <taxon>Gloeophyllaceae</taxon>
        <taxon>Heliocybe</taxon>
    </lineage>
</organism>
<dbReference type="Proteomes" id="UP000305948">
    <property type="component" value="Unassembled WGS sequence"/>
</dbReference>
<evidence type="ECO:0000313" key="9">
    <source>
        <dbReference type="Proteomes" id="UP000305948"/>
    </source>
</evidence>
<dbReference type="Gene3D" id="4.10.240.10">
    <property type="entry name" value="Zn(2)-C6 fungal-type DNA-binding domain"/>
    <property type="match status" value="1"/>
</dbReference>
<dbReference type="GO" id="GO:0008270">
    <property type="term" value="F:zinc ion binding"/>
    <property type="evidence" value="ECO:0007669"/>
    <property type="project" value="InterPro"/>
</dbReference>
<dbReference type="InterPro" id="IPR050797">
    <property type="entry name" value="Carb_Metab_Trans_Reg"/>
</dbReference>
<dbReference type="OrthoDB" id="2574141at2759"/>
<keyword evidence="1" id="KW-0479">Metal-binding</keyword>
<dbReference type="AlphaFoldDB" id="A0A5C3NI45"/>
<dbReference type="InterPro" id="IPR001138">
    <property type="entry name" value="Zn2Cys6_DnaBD"/>
</dbReference>
<dbReference type="CDD" id="cd00067">
    <property type="entry name" value="GAL4"/>
    <property type="match status" value="1"/>
</dbReference>
<keyword evidence="4" id="KW-0804">Transcription</keyword>
<evidence type="ECO:0000256" key="3">
    <source>
        <dbReference type="ARBA" id="ARBA00023125"/>
    </source>
</evidence>
<name>A0A5C3NI45_9AGAM</name>
<gene>
    <name evidence="8" type="ORF">OE88DRAFT_1722777</name>
</gene>
<evidence type="ECO:0000256" key="4">
    <source>
        <dbReference type="ARBA" id="ARBA00023163"/>
    </source>
</evidence>
<reference evidence="8 9" key="1">
    <citation type="journal article" date="2019" name="Nat. Ecol. Evol.">
        <title>Megaphylogeny resolves global patterns of mushroom evolution.</title>
        <authorList>
            <person name="Varga T."/>
            <person name="Krizsan K."/>
            <person name="Foldi C."/>
            <person name="Dima B."/>
            <person name="Sanchez-Garcia M."/>
            <person name="Sanchez-Ramirez S."/>
            <person name="Szollosi G.J."/>
            <person name="Szarkandi J.G."/>
            <person name="Papp V."/>
            <person name="Albert L."/>
            <person name="Andreopoulos W."/>
            <person name="Angelini C."/>
            <person name="Antonin V."/>
            <person name="Barry K.W."/>
            <person name="Bougher N.L."/>
            <person name="Buchanan P."/>
            <person name="Buyck B."/>
            <person name="Bense V."/>
            <person name="Catcheside P."/>
            <person name="Chovatia M."/>
            <person name="Cooper J."/>
            <person name="Damon W."/>
            <person name="Desjardin D."/>
            <person name="Finy P."/>
            <person name="Geml J."/>
            <person name="Haridas S."/>
            <person name="Hughes K."/>
            <person name="Justo A."/>
            <person name="Karasinski D."/>
            <person name="Kautmanova I."/>
            <person name="Kiss B."/>
            <person name="Kocsube S."/>
            <person name="Kotiranta H."/>
            <person name="LaButti K.M."/>
            <person name="Lechner B.E."/>
            <person name="Liimatainen K."/>
            <person name="Lipzen A."/>
            <person name="Lukacs Z."/>
            <person name="Mihaltcheva S."/>
            <person name="Morgado L.N."/>
            <person name="Niskanen T."/>
            <person name="Noordeloos M.E."/>
            <person name="Ohm R.A."/>
            <person name="Ortiz-Santana B."/>
            <person name="Ovrebo C."/>
            <person name="Racz N."/>
            <person name="Riley R."/>
            <person name="Savchenko A."/>
            <person name="Shiryaev A."/>
            <person name="Soop K."/>
            <person name="Spirin V."/>
            <person name="Szebenyi C."/>
            <person name="Tomsovsky M."/>
            <person name="Tulloss R.E."/>
            <person name="Uehling J."/>
            <person name="Grigoriev I.V."/>
            <person name="Vagvolgyi C."/>
            <person name="Papp T."/>
            <person name="Martin F.M."/>
            <person name="Miettinen O."/>
            <person name="Hibbett D.S."/>
            <person name="Nagy L.G."/>
        </authorList>
    </citation>
    <scope>NUCLEOTIDE SEQUENCE [LARGE SCALE GENOMIC DNA]</scope>
    <source>
        <strain evidence="8 9">OMC1185</strain>
    </source>
</reference>
<dbReference type="Pfam" id="PF00172">
    <property type="entry name" value="Zn_clus"/>
    <property type="match status" value="1"/>
</dbReference>
<evidence type="ECO:0000256" key="2">
    <source>
        <dbReference type="ARBA" id="ARBA00023015"/>
    </source>
</evidence>
<keyword evidence="2" id="KW-0805">Transcription regulation</keyword>
<dbReference type="PANTHER" id="PTHR31668">
    <property type="entry name" value="GLUCOSE TRANSPORT TRANSCRIPTION REGULATOR RGT1-RELATED-RELATED"/>
    <property type="match status" value="1"/>
</dbReference>
<accession>A0A5C3NI45</accession>
<sequence length="229" mass="24561">MPSPEERSLPSSSDAHIPIPRLSPGDHYVIPNRRPKAPAACDRCRTRKAKCEPTGLSSGCKKCTEKSLRCNFSPQKKRKKRSAHAASSIRQSGQPTAPESPAMLPSMTPHGSYGVRLDPLDPPHTLPPSSLALGAGPSLPPYNPGAPPTLSANTYFLQPRDVTPPTRSQYAYGISAQANVDQFGITPTPDAAYPSFAPSAEWLDCLPYYAQSLSYPFDPSCSGSSGLQR</sequence>
<evidence type="ECO:0000313" key="8">
    <source>
        <dbReference type="EMBL" id="TFK55758.1"/>
    </source>
</evidence>
<feature type="compositionally biased region" description="Pro residues" evidence="6">
    <location>
        <begin position="138"/>
        <end position="147"/>
    </location>
</feature>
<keyword evidence="3" id="KW-0238">DNA-binding</keyword>
<dbReference type="EMBL" id="ML213504">
    <property type="protein sequence ID" value="TFK55758.1"/>
    <property type="molecule type" value="Genomic_DNA"/>
</dbReference>
<evidence type="ECO:0000256" key="1">
    <source>
        <dbReference type="ARBA" id="ARBA00022723"/>
    </source>
</evidence>
<proteinExistence type="predicted"/>
<evidence type="ECO:0000256" key="5">
    <source>
        <dbReference type="ARBA" id="ARBA00023242"/>
    </source>
</evidence>
<dbReference type="InterPro" id="IPR036864">
    <property type="entry name" value="Zn2-C6_fun-type_DNA-bd_sf"/>
</dbReference>
<dbReference type="GO" id="GO:0000981">
    <property type="term" value="F:DNA-binding transcription factor activity, RNA polymerase II-specific"/>
    <property type="evidence" value="ECO:0007669"/>
    <property type="project" value="InterPro"/>
</dbReference>
<keyword evidence="5" id="KW-0539">Nucleus</keyword>
<evidence type="ECO:0000256" key="6">
    <source>
        <dbReference type="SAM" id="MobiDB-lite"/>
    </source>
</evidence>
<dbReference type="PANTHER" id="PTHR31668:SF26">
    <property type="entry name" value="GLUCOSE TRANSPORT TRANSCRIPTION REGULATOR RGT1-RELATED"/>
    <property type="match status" value="1"/>
</dbReference>